<dbReference type="Pfam" id="PF02283">
    <property type="entry name" value="CobU"/>
    <property type="match status" value="1"/>
</dbReference>
<feature type="binding site" evidence="19">
    <location>
        <position position="81"/>
    </location>
    <ligand>
        <name>GTP</name>
        <dbReference type="ChEBI" id="CHEBI:37565"/>
    </ligand>
</feature>
<evidence type="ECO:0000256" key="10">
    <source>
        <dbReference type="ARBA" id="ARBA00022573"/>
    </source>
</evidence>
<feature type="binding site" evidence="19">
    <location>
        <begin position="9"/>
        <end position="16"/>
    </location>
    <ligand>
        <name>GTP</name>
        <dbReference type="ChEBI" id="CHEBI:37565"/>
    </ligand>
</feature>
<dbReference type="GO" id="GO:0009236">
    <property type="term" value="P:cobalamin biosynthetic process"/>
    <property type="evidence" value="ECO:0007669"/>
    <property type="project" value="UniProtKB-UniPathway"/>
</dbReference>
<reference evidence="20 21" key="1">
    <citation type="submission" date="2016-10" db="EMBL/GenBank/DDBJ databases">
        <authorList>
            <person name="de Groot N.N."/>
        </authorList>
    </citation>
    <scope>NUCLEOTIDE SEQUENCE [LARGE SCALE GENOMIC DNA]</scope>
    <source>
        <strain evidence="20 21">NLAE-zl-G419</strain>
    </source>
</reference>
<feature type="binding site" evidence="19">
    <location>
        <position position="61"/>
    </location>
    <ligand>
        <name>GTP</name>
        <dbReference type="ChEBI" id="CHEBI:37565"/>
    </ligand>
</feature>
<comment type="similarity">
    <text evidence="7">Belongs to the CobU/CobP family.</text>
</comment>
<comment type="function">
    <text evidence="4">Catalyzes ATP-dependent phosphorylation of adenosylcobinamide and addition of GMP to adenosylcobinamide phosphate.</text>
</comment>
<dbReference type="GO" id="GO:0008820">
    <property type="term" value="F:cobinamide phosphate guanylyltransferase activity"/>
    <property type="evidence" value="ECO:0007669"/>
    <property type="project" value="UniProtKB-EC"/>
</dbReference>
<evidence type="ECO:0000256" key="19">
    <source>
        <dbReference type="PIRSR" id="PIRSR006135-2"/>
    </source>
</evidence>
<evidence type="ECO:0000256" key="6">
    <source>
        <dbReference type="ARBA" id="ARBA00005159"/>
    </source>
</evidence>
<evidence type="ECO:0000313" key="21">
    <source>
        <dbReference type="Proteomes" id="UP000182135"/>
    </source>
</evidence>
<gene>
    <name evidence="20" type="ORF">SAMN04487885_110103</name>
</gene>
<dbReference type="PANTHER" id="PTHR34848:SF1">
    <property type="entry name" value="BIFUNCTIONAL ADENOSYLCOBALAMIN BIOSYNTHESIS PROTEIN COBU"/>
    <property type="match status" value="1"/>
</dbReference>
<keyword evidence="10" id="KW-0169">Cobalamin biosynthesis</keyword>
<dbReference type="Proteomes" id="UP000182135">
    <property type="component" value="Unassembled WGS sequence"/>
</dbReference>
<dbReference type="GeneID" id="90545715"/>
<evidence type="ECO:0000256" key="13">
    <source>
        <dbReference type="ARBA" id="ARBA00022777"/>
    </source>
</evidence>
<dbReference type="AlphaFoldDB" id="A0A1I2LHM4"/>
<dbReference type="InterPro" id="IPR003203">
    <property type="entry name" value="CobU/CobP"/>
</dbReference>
<dbReference type="GO" id="GO:0005524">
    <property type="term" value="F:ATP binding"/>
    <property type="evidence" value="ECO:0007669"/>
    <property type="project" value="UniProtKB-KW"/>
</dbReference>
<keyword evidence="21" id="KW-1185">Reference proteome</keyword>
<dbReference type="SUPFAM" id="SSF52540">
    <property type="entry name" value="P-loop containing nucleoside triphosphate hydrolases"/>
    <property type="match status" value="1"/>
</dbReference>
<evidence type="ECO:0000256" key="18">
    <source>
        <dbReference type="PIRSR" id="PIRSR006135-1"/>
    </source>
</evidence>
<dbReference type="Gene3D" id="3.40.50.300">
    <property type="entry name" value="P-loop containing nucleotide triphosphate hydrolases"/>
    <property type="match status" value="1"/>
</dbReference>
<comment type="pathway">
    <text evidence="6">Cofactor biosynthesis; adenosylcobalamin biosynthesis; adenosylcobalamin from cob(II)yrinate a,c-diamide: step 5/7.</text>
</comment>
<evidence type="ECO:0000256" key="12">
    <source>
        <dbReference type="ARBA" id="ARBA00022741"/>
    </source>
</evidence>
<accession>A0A1I2LHM4</accession>
<dbReference type="InterPro" id="IPR027417">
    <property type="entry name" value="P-loop_NTPase"/>
</dbReference>
<dbReference type="EMBL" id="FOOE01000010">
    <property type="protein sequence ID" value="SFF78922.1"/>
    <property type="molecule type" value="Genomic_DNA"/>
</dbReference>
<feature type="active site" description="GMP-histidine intermediate" evidence="18">
    <location>
        <position position="49"/>
    </location>
</feature>
<dbReference type="RefSeq" id="WP_027638736.1">
    <property type="nucleotide sequence ID" value="NZ_BAAACD010000033.1"/>
</dbReference>
<dbReference type="STRING" id="1529.SAMN04487885_110103"/>
<dbReference type="PANTHER" id="PTHR34848">
    <property type="match status" value="1"/>
</dbReference>
<dbReference type="GO" id="GO:0005525">
    <property type="term" value="F:GTP binding"/>
    <property type="evidence" value="ECO:0007669"/>
    <property type="project" value="UniProtKB-KW"/>
</dbReference>
<keyword evidence="20" id="KW-0548">Nucleotidyltransferase</keyword>
<keyword evidence="11 20" id="KW-0808">Transferase</keyword>
<evidence type="ECO:0000256" key="5">
    <source>
        <dbReference type="ARBA" id="ARBA00004692"/>
    </source>
</evidence>
<dbReference type="UniPathway" id="UPA00148">
    <property type="reaction ID" value="UER00236"/>
</dbReference>
<comment type="catalytic activity">
    <reaction evidence="1">
        <text>adenosylcob(III)inamide + ATP = adenosylcob(III)inamide phosphate + ADP + H(+)</text>
        <dbReference type="Rhea" id="RHEA:15769"/>
        <dbReference type="ChEBI" id="CHEBI:2480"/>
        <dbReference type="ChEBI" id="CHEBI:15378"/>
        <dbReference type="ChEBI" id="CHEBI:30616"/>
        <dbReference type="ChEBI" id="CHEBI:58502"/>
        <dbReference type="ChEBI" id="CHEBI:456216"/>
        <dbReference type="EC" id="2.7.1.156"/>
    </reaction>
</comment>
<dbReference type="OrthoDB" id="9799422at2"/>
<dbReference type="EC" id="2.7.1.156" evidence="8"/>
<evidence type="ECO:0000313" key="20">
    <source>
        <dbReference type="EMBL" id="SFF78922.1"/>
    </source>
</evidence>
<name>A0A1I2LHM4_9CLOT</name>
<dbReference type="EC" id="2.7.7.62" evidence="9"/>
<organism evidence="20 21">
    <name type="scientific">Clostridium cadaveris</name>
    <dbReference type="NCBI Taxonomy" id="1529"/>
    <lineage>
        <taxon>Bacteria</taxon>
        <taxon>Bacillati</taxon>
        <taxon>Bacillota</taxon>
        <taxon>Clostridia</taxon>
        <taxon>Eubacteriales</taxon>
        <taxon>Clostridiaceae</taxon>
        <taxon>Clostridium</taxon>
    </lineage>
</organism>
<evidence type="ECO:0000256" key="15">
    <source>
        <dbReference type="ARBA" id="ARBA00023134"/>
    </source>
</evidence>
<evidence type="ECO:0000256" key="3">
    <source>
        <dbReference type="ARBA" id="ARBA00001522"/>
    </source>
</evidence>
<feature type="binding site" evidence="19">
    <location>
        <begin position="33"/>
        <end position="35"/>
    </location>
    <ligand>
        <name>GTP</name>
        <dbReference type="ChEBI" id="CHEBI:37565"/>
    </ligand>
</feature>
<dbReference type="CDD" id="cd00544">
    <property type="entry name" value="CobU"/>
    <property type="match status" value="1"/>
</dbReference>
<evidence type="ECO:0000256" key="9">
    <source>
        <dbReference type="ARBA" id="ARBA00012523"/>
    </source>
</evidence>
<evidence type="ECO:0000256" key="14">
    <source>
        <dbReference type="ARBA" id="ARBA00022840"/>
    </source>
</evidence>
<keyword evidence="13 20" id="KW-0418">Kinase</keyword>
<sequence length="183" mass="20611">MSNITLVTGGSRSGKSSFGESLLKDTDDVLYIATAIVTDKEMAARIKRHRESRNQNWPTYEGYKNLDEILGNYSEKNIFLDCVTVMTTNLLFDSPIDFDKASQDEIDKVTEYIKGQFTVLISKARELDKNLILITNEVGWGLVPEYKLSRIFRDVAGFVNQHIAMACDEVYLVSCGIPLKLKG</sequence>
<comment type="catalytic activity">
    <reaction evidence="2">
        <text>adenosylcob(III)inamide phosphate + GTP + H(+) = adenosylcob(III)inamide-GDP + diphosphate</text>
        <dbReference type="Rhea" id="RHEA:22712"/>
        <dbReference type="ChEBI" id="CHEBI:15378"/>
        <dbReference type="ChEBI" id="CHEBI:33019"/>
        <dbReference type="ChEBI" id="CHEBI:37565"/>
        <dbReference type="ChEBI" id="CHEBI:58502"/>
        <dbReference type="ChEBI" id="CHEBI:60487"/>
        <dbReference type="EC" id="2.7.7.62"/>
    </reaction>
</comment>
<evidence type="ECO:0000256" key="7">
    <source>
        <dbReference type="ARBA" id="ARBA00007490"/>
    </source>
</evidence>
<evidence type="ECO:0000256" key="17">
    <source>
        <dbReference type="ARBA" id="ARBA00030571"/>
    </source>
</evidence>
<evidence type="ECO:0000256" key="1">
    <source>
        <dbReference type="ARBA" id="ARBA00000312"/>
    </source>
</evidence>
<keyword evidence="14" id="KW-0067">ATP-binding</keyword>
<dbReference type="PIRSF" id="PIRSF006135">
    <property type="entry name" value="CobU"/>
    <property type="match status" value="1"/>
</dbReference>
<evidence type="ECO:0000256" key="11">
    <source>
        <dbReference type="ARBA" id="ARBA00022679"/>
    </source>
</evidence>
<proteinExistence type="inferred from homology"/>
<evidence type="ECO:0000256" key="8">
    <source>
        <dbReference type="ARBA" id="ARBA00012016"/>
    </source>
</evidence>
<evidence type="ECO:0000256" key="16">
    <source>
        <dbReference type="ARBA" id="ARBA00029570"/>
    </source>
</evidence>
<evidence type="ECO:0000256" key="4">
    <source>
        <dbReference type="ARBA" id="ARBA00003889"/>
    </source>
</evidence>
<keyword evidence="15 19" id="KW-0342">GTP-binding</keyword>
<dbReference type="NCBIfam" id="NF004469">
    <property type="entry name" value="PRK05800.1"/>
    <property type="match status" value="1"/>
</dbReference>
<evidence type="ECO:0000256" key="2">
    <source>
        <dbReference type="ARBA" id="ARBA00000711"/>
    </source>
</evidence>
<feature type="binding site" evidence="19">
    <location>
        <begin position="50"/>
        <end position="53"/>
    </location>
    <ligand>
        <name>GTP</name>
        <dbReference type="ChEBI" id="CHEBI:37565"/>
    </ligand>
</feature>
<keyword evidence="12 19" id="KW-0547">Nucleotide-binding</keyword>
<dbReference type="eggNOG" id="COG2087">
    <property type="taxonomic scope" value="Bacteria"/>
</dbReference>
<comment type="catalytic activity">
    <reaction evidence="3">
        <text>adenosylcob(III)inamide + GTP = adenosylcob(III)inamide phosphate + GDP + H(+)</text>
        <dbReference type="Rhea" id="RHEA:15765"/>
        <dbReference type="ChEBI" id="CHEBI:2480"/>
        <dbReference type="ChEBI" id="CHEBI:15378"/>
        <dbReference type="ChEBI" id="CHEBI:37565"/>
        <dbReference type="ChEBI" id="CHEBI:58189"/>
        <dbReference type="ChEBI" id="CHEBI:58502"/>
        <dbReference type="EC" id="2.7.1.156"/>
    </reaction>
</comment>
<comment type="pathway">
    <text evidence="5">Cofactor biosynthesis; adenosylcobalamin biosynthesis; adenosylcobalamin from cob(II)yrinate a,c-diamide: step 6/7.</text>
</comment>
<dbReference type="GO" id="GO:0043752">
    <property type="term" value="F:adenosylcobinamide kinase activity"/>
    <property type="evidence" value="ECO:0007669"/>
    <property type="project" value="UniProtKB-EC"/>
</dbReference>
<protein>
    <recommendedName>
        <fullName evidence="16">Adenosylcobinamide kinase</fullName>
        <ecNumber evidence="8">2.7.1.156</ecNumber>
        <ecNumber evidence="9">2.7.7.62</ecNumber>
    </recommendedName>
    <alternativeName>
        <fullName evidence="17">Adenosylcobinamide-phosphate guanylyltransferase</fullName>
    </alternativeName>
</protein>